<keyword evidence="3" id="KW-1185">Reference proteome</keyword>
<dbReference type="OrthoDB" id="2971563at2"/>
<accession>A0A2S2C2E7</accession>
<dbReference type="GO" id="GO:0016787">
    <property type="term" value="F:hydrolase activity"/>
    <property type="evidence" value="ECO:0007669"/>
    <property type="project" value="UniProtKB-KW"/>
</dbReference>
<dbReference type="CDD" id="cd07721">
    <property type="entry name" value="yflN-like_MBL-fold"/>
    <property type="match status" value="1"/>
</dbReference>
<sequence length="257" mass="27561">MPSPTVVEVEQNVFCVTGTDVNWVLLRDGTDLTLIDAGYPADVPAVEESIRSIGGRPEDVRAILLTHAHIDHIGAINHFRDKYGTPVYMSAVETSHAKREYLEQAGEMDVVKNIWRPGMLRWSLRIARAGATRHVTVPHAAEFPAAGPLDLPGTPLPVATTGHTSGHTSYYLPSVGAVATGDSLVTGHPTSRTVGPQLLLPMFHHSQEEALASLDALATLDADLLIPGHGRTQRTPIRDAVATVRERAAGKNGSART</sequence>
<dbReference type="SMART" id="SM00849">
    <property type="entry name" value="Lactamase_B"/>
    <property type="match status" value="1"/>
</dbReference>
<organism evidence="2 3">
    <name type="scientific">Rhodococcus oxybenzonivorans</name>
    <dbReference type="NCBI Taxonomy" id="1990687"/>
    <lineage>
        <taxon>Bacteria</taxon>
        <taxon>Bacillati</taxon>
        <taxon>Actinomycetota</taxon>
        <taxon>Actinomycetes</taxon>
        <taxon>Mycobacteriales</taxon>
        <taxon>Nocardiaceae</taxon>
        <taxon>Rhodococcus</taxon>
    </lineage>
</organism>
<evidence type="ECO:0000259" key="1">
    <source>
        <dbReference type="SMART" id="SM00849"/>
    </source>
</evidence>
<dbReference type="InterPro" id="IPR036866">
    <property type="entry name" value="RibonucZ/Hydroxyglut_hydro"/>
</dbReference>
<proteinExistence type="predicted"/>
<keyword evidence="2" id="KW-0378">Hydrolase</keyword>
<dbReference type="Gene3D" id="3.60.15.10">
    <property type="entry name" value="Ribonuclease Z/Hydroxyacylglutathione hydrolase-like"/>
    <property type="match status" value="1"/>
</dbReference>
<gene>
    <name evidence="2" type="ORF">CBI38_29535</name>
</gene>
<dbReference type="SUPFAM" id="SSF56281">
    <property type="entry name" value="Metallo-hydrolase/oxidoreductase"/>
    <property type="match status" value="1"/>
</dbReference>
<dbReference type="Pfam" id="PF00753">
    <property type="entry name" value="Lactamase_B"/>
    <property type="match status" value="1"/>
</dbReference>
<reference evidence="2 3" key="1">
    <citation type="submission" date="2017-05" db="EMBL/GenBank/DDBJ databases">
        <title>Isolation of Rhodococcus sp. S2-17 biodegrading of BP-3.</title>
        <authorList>
            <person name="Lee Y."/>
            <person name="Kim K.H."/>
            <person name="Chun B.H."/>
            <person name="Jung H.S."/>
            <person name="Jeon C.O."/>
        </authorList>
    </citation>
    <scope>NUCLEOTIDE SEQUENCE [LARGE SCALE GENOMIC DNA]</scope>
    <source>
        <strain evidence="2 3">S2-17</strain>
    </source>
</reference>
<dbReference type="InterPro" id="IPR050855">
    <property type="entry name" value="NDM-1-like"/>
</dbReference>
<feature type="domain" description="Metallo-beta-lactamase" evidence="1">
    <location>
        <begin position="20"/>
        <end position="229"/>
    </location>
</feature>
<dbReference type="RefSeq" id="WP_109334588.1">
    <property type="nucleotide sequence ID" value="NZ_CP021354.1"/>
</dbReference>
<dbReference type="KEGG" id="roz:CBI38_29535"/>
<dbReference type="InterPro" id="IPR001279">
    <property type="entry name" value="Metallo-B-lactamas"/>
</dbReference>
<dbReference type="PANTHER" id="PTHR42951:SF14">
    <property type="entry name" value="METALLO-BETA-LACTAMASE SUPERFAMILY PROTEIN"/>
    <property type="match status" value="1"/>
</dbReference>
<evidence type="ECO:0000313" key="3">
    <source>
        <dbReference type="Proteomes" id="UP000245711"/>
    </source>
</evidence>
<protein>
    <submittedName>
        <fullName evidence="2">MBL fold metallo-hydrolase</fullName>
    </submittedName>
</protein>
<dbReference type="Proteomes" id="UP000245711">
    <property type="component" value="Chromosome"/>
</dbReference>
<dbReference type="AlphaFoldDB" id="A0A2S2C2E7"/>
<evidence type="ECO:0000313" key="2">
    <source>
        <dbReference type="EMBL" id="AWK75076.1"/>
    </source>
</evidence>
<name>A0A2S2C2E7_9NOCA</name>
<dbReference type="EMBL" id="CP021354">
    <property type="protein sequence ID" value="AWK75076.1"/>
    <property type="molecule type" value="Genomic_DNA"/>
</dbReference>
<dbReference type="PANTHER" id="PTHR42951">
    <property type="entry name" value="METALLO-BETA-LACTAMASE DOMAIN-CONTAINING"/>
    <property type="match status" value="1"/>
</dbReference>